<dbReference type="EMBL" id="VSSQ01001021">
    <property type="protein sequence ID" value="MPM04240.1"/>
    <property type="molecule type" value="Genomic_DNA"/>
</dbReference>
<dbReference type="Pfam" id="PF08281">
    <property type="entry name" value="Sigma70_r4_2"/>
    <property type="match status" value="1"/>
</dbReference>
<evidence type="ECO:0000256" key="2">
    <source>
        <dbReference type="ARBA" id="ARBA00023015"/>
    </source>
</evidence>
<proteinExistence type="inferred from homology"/>
<evidence type="ECO:0000259" key="5">
    <source>
        <dbReference type="Pfam" id="PF04542"/>
    </source>
</evidence>
<dbReference type="NCBIfam" id="TIGR02985">
    <property type="entry name" value="Sig70_bacteroi1"/>
    <property type="match status" value="1"/>
</dbReference>
<name>A0A644WKE0_9ZZZZ</name>
<dbReference type="CDD" id="cd06171">
    <property type="entry name" value="Sigma70_r4"/>
    <property type="match status" value="1"/>
</dbReference>
<dbReference type="Gene3D" id="1.10.1740.10">
    <property type="match status" value="1"/>
</dbReference>
<dbReference type="NCBIfam" id="TIGR02937">
    <property type="entry name" value="sigma70-ECF"/>
    <property type="match status" value="1"/>
</dbReference>
<accession>A0A644WKE0</accession>
<dbReference type="InterPro" id="IPR007627">
    <property type="entry name" value="RNA_pol_sigma70_r2"/>
</dbReference>
<dbReference type="Gene3D" id="1.10.10.10">
    <property type="entry name" value="Winged helix-like DNA-binding domain superfamily/Winged helix DNA-binding domain"/>
    <property type="match status" value="1"/>
</dbReference>
<dbReference type="InterPro" id="IPR014284">
    <property type="entry name" value="RNA_pol_sigma-70_dom"/>
</dbReference>
<sequence length="201" mass="23799">MMKTHGEDTHLLLKRVSADDGDAFRFFYNLYYKDVFRYAYYFLGNRESCREVVSNIFFSIWKSRSSLTKVDNLESYLFIVSRNESLRFRQQQYLEEAVSLDELTFSLEHAAPDSPENDLLYNEMNSTLSDIIQNLPDRCRMVFILSRLEGLEYSQIAQRMNLSESTVRVQMKIAIDKIMVALRKYYPHLTLAAFFDFISFF</sequence>
<keyword evidence="2" id="KW-0805">Transcription regulation</keyword>
<reference evidence="7" key="1">
    <citation type="submission" date="2019-08" db="EMBL/GenBank/DDBJ databases">
        <authorList>
            <person name="Kucharzyk K."/>
            <person name="Murdoch R.W."/>
            <person name="Higgins S."/>
            <person name="Loffler F."/>
        </authorList>
    </citation>
    <scope>NUCLEOTIDE SEQUENCE</scope>
</reference>
<dbReference type="GO" id="GO:0003677">
    <property type="term" value="F:DNA binding"/>
    <property type="evidence" value="ECO:0007669"/>
    <property type="project" value="InterPro"/>
</dbReference>
<dbReference type="InterPro" id="IPR039425">
    <property type="entry name" value="RNA_pol_sigma-70-like"/>
</dbReference>
<keyword evidence="4" id="KW-0804">Transcription</keyword>
<dbReference type="Pfam" id="PF04542">
    <property type="entry name" value="Sigma70_r2"/>
    <property type="match status" value="1"/>
</dbReference>
<feature type="domain" description="RNA polymerase sigma factor 70 region 4 type 2" evidence="6">
    <location>
        <begin position="128"/>
        <end position="172"/>
    </location>
</feature>
<dbReference type="GO" id="GO:0016987">
    <property type="term" value="F:sigma factor activity"/>
    <property type="evidence" value="ECO:0007669"/>
    <property type="project" value="UniProtKB-KW"/>
</dbReference>
<evidence type="ECO:0000256" key="3">
    <source>
        <dbReference type="ARBA" id="ARBA00023082"/>
    </source>
</evidence>
<dbReference type="InterPro" id="IPR014327">
    <property type="entry name" value="RNA_pol_sigma70_bacteroid"/>
</dbReference>
<dbReference type="PANTHER" id="PTHR43133">
    <property type="entry name" value="RNA POLYMERASE ECF-TYPE SIGMA FACTO"/>
    <property type="match status" value="1"/>
</dbReference>
<keyword evidence="3" id="KW-0731">Sigma factor</keyword>
<dbReference type="GO" id="GO:0006352">
    <property type="term" value="P:DNA-templated transcription initiation"/>
    <property type="evidence" value="ECO:0007669"/>
    <property type="project" value="InterPro"/>
</dbReference>
<dbReference type="SUPFAM" id="SSF88946">
    <property type="entry name" value="Sigma2 domain of RNA polymerase sigma factors"/>
    <property type="match status" value="1"/>
</dbReference>
<evidence type="ECO:0008006" key="8">
    <source>
        <dbReference type="Google" id="ProtNLM"/>
    </source>
</evidence>
<dbReference type="InterPro" id="IPR013325">
    <property type="entry name" value="RNA_pol_sigma_r2"/>
</dbReference>
<gene>
    <name evidence="7" type="ORF">SDC9_50515</name>
</gene>
<dbReference type="InterPro" id="IPR013249">
    <property type="entry name" value="RNA_pol_sigma70_r4_t2"/>
</dbReference>
<evidence type="ECO:0000259" key="6">
    <source>
        <dbReference type="Pfam" id="PF08281"/>
    </source>
</evidence>
<dbReference type="PANTHER" id="PTHR43133:SF46">
    <property type="entry name" value="RNA POLYMERASE SIGMA-70 FACTOR ECF SUBFAMILY"/>
    <property type="match status" value="1"/>
</dbReference>
<feature type="domain" description="RNA polymerase sigma-70 region 2" evidence="5">
    <location>
        <begin position="28"/>
        <end position="92"/>
    </location>
</feature>
<comment type="similarity">
    <text evidence="1">Belongs to the sigma-70 factor family. ECF subfamily.</text>
</comment>
<evidence type="ECO:0000313" key="7">
    <source>
        <dbReference type="EMBL" id="MPM04240.1"/>
    </source>
</evidence>
<dbReference type="InterPro" id="IPR036388">
    <property type="entry name" value="WH-like_DNA-bd_sf"/>
</dbReference>
<dbReference type="SUPFAM" id="SSF88659">
    <property type="entry name" value="Sigma3 and sigma4 domains of RNA polymerase sigma factors"/>
    <property type="match status" value="1"/>
</dbReference>
<dbReference type="InterPro" id="IPR013324">
    <property type="entry name" value="RNA_pol_sigma_r3/r4-like"/>
</dbReference>
<evidence type="ECO:0000256" key="4">
    <source>
        <dbReference type="ARBA" id="ARBA00023163"/>
    </source>
</evidence>
<evidence type="ECO:0000256" key="1">
    <source>
        <dbReference type="ARBA" id="ARBA00010641"/>
    </source>
</evidence>
<organism evidence="7">
    <name type="scientific">bioreactor metagenome</name>
    <dbReference type="NCBI Taxonomy" id="1076179"/>
    <lineage>
        <taxon>unclassified sequences</taxon>
        <taxon>metagenomes</taxon>
        <taxon>ecological metagenomes</taxon>
    </lineage>
</organism>
<comment type="caution">
    <text evidence="7">The sequence shown here is derived from an EMBL/GenBank/DDBJ whole genome shotgun (WGS) entry which is preliminary data.</text>
</comment>
<dbReference type="AlphaFoldDB" id="A0A644WKE0"/>
<protein>
    <recommendedName>
        <fullName evidence="8">ECF RNA polymerase sigma factor SigW</fullName>
    </recommendedName>
</protein>